<evidence type="ECO:0008006" key="2">
    <source>
        <dbReference type="Google" id="ProtNLM"/>
    </source>
</evidence>
<protein>
    <recommendedName>
        <fullName evidence="2">Rubrerythrin diiron-binding domain-containing protein</fullName>
    </recommendedName>
</protein>
<comment type="caution">
    <text evidence="1">The sequence shown here is derived from an EMBL/GenBank/DDBJ whole genome shotgun (WGS) entry which is preliminary data.</text>
</comment>
<dbReference type="EMBL" id="BARV01028621">
    <property type="protein sequence ID" value="GAI35680.1"/>
    <property type="molecule type" value="Genomic_DNA"/>
</dbReference>
<accession>X1P9G8</accession>
<sequence length="55" mass="6183">ITGTRDSYVMVFATDLAATADYEDLGSTFLALGQKEKRHKLALEKIYDEEVLTED</sequence>
<gene>
    <name evidence="1" type="ORF">S06H3_45777</name>
</gene>
<organism evidence="1">
    <name type="scientific">marine sediment metagenome</name>
    <dbReference type="NCBI Taxonomy" id="412755"/>
    <lineage>
        <taxon>unclassified sequences</taxon>
        <taxon>metagenomes</taxon>
        <taxon>ecological metagenomes</taxon>
    </lineage>
</organism>
<name>X1P9G8_9ZZZZ</name>
<proteinExistence type="predicted"/>
<feature type="non-terminal residue" evidence="1">
    <location>
        <position position="1"/>
    </location>
</feature>
<evidence type="ECO:0000313" key="1">
    <source>
        <dbReference type="EMBL" id="GAI35680.1"/>
    </source>
</evidence>
<reference evidence="1" key="1">
    <citation type="journal article" date="2014" name="Front. Microbiol.">
        <title>High frequency of phylogenetically diverse reductive dehalogenase-homologous genes in deep subseafloor sedimentary metagenomes.</title>
        <authorList>
            <person name="Kawai M."/>
            <person name="Futagami T."/>
            <person name="Toyoda A."/>
            <person name="Takaki Y."/>
            <person name="Nishi S."/>
            <person name="Hori S."/>
            <person name="Arai W."/>
            <person name="Tsubouchi T."/>
            <person name="Morono Y."/>
            <person name="Uchiyama I."/>
            <person name="Ito T."/>
            <person name="Fujiyama A."/>
            <person name="Inagaki F."/>
            <person name="Takami H."/>
        </authorList>
    </citation>
    <scope>NUCLEOTIDE SEQUENCE</scope>
    <source>
        <strain evidence="1">Expedition CK06-06</strain>
    </source>
</reference>
<dbReference type="AlphaFoldDB" id="X1P9G8"/>